<evidence type="ECO:0000256" key="5">
    <source>
        <dbReference type="PROSITE-ProRule" id="PRU00182"/>
    </source>
</evidence>
<proteinExistence type="inferred from homology"/>
<dbReference type="FunFam" id="3.10.290.10:FF:000003">
    <property type="entry name" value="Pseudouridine synthase"/>
    <property type="match status" value="1"/>
</dbReference>
<dbReference type="SMART" id="SM00363">
    <property type="entry name" value="S4"/>
    <property type="match status" value="1"/>
</dbReference>
<dbReference type="Gene3D" id="3.10.290.10">
    <property type="entry name" value="RNA-binding S4 domain"/>
    <property type="match status" value="1"/>
</dbReference>
<dbReference type="InterPro" id="IPR050343">
    <property type="entry name" value="RsuA_PseudoU_synthase"/>
</dbReference>
<comment type="similarity">
    <text evidence="1 6">Belongs to the pseudouridine synthase RsuA family.</text>
</comment>
<dbReference type="Pfam" id="PF00849">
    <property type="entry name" value="PseudoU_synth_2"/>
    <property type="match status" value="1"/>
</dbReference>
<dbReference type="GO" id="GO:0160138">
    <property type="term" value="F:23S rRNA pseudouridine(2604) synthase activity"/>
    <property type="evidence" value="ECO:0007669"/>
    <property type="project" value="UniProtKB-EC"/>
</dbReference>
<evidence type="ECO:0000256" key="4">
    <source>
        <dbReference type="ARBA" id="ARBA00036535"/>
    </source>
</evidence>
<dbReference type="NCBIfam" id="NF007784">
    <property type="entry name" value="PRK10475.1"/>
    <property type="match status" value="1"/>
</dbReference>
<dbReference type="Pfam" id="PF01479">
    <property type="entry name" value="S4"/>
    <property type="match status" value="1"/>
</dbReference>
<name>A0A495P703_9FLAO</name>
<dbReference type="PANTHER" id="PTHR47683">
    <property type="entry name" value="PSEUDOURIDINE SYNTHASE FAMILY PROTEIN-RELATED"/>
    <property type="match status" value="1"/>
</dbReference>
<feature type="domain" description="RNA-binding S4" evidence="8">
    <location>
        <begin position="4"/>
        <end position="61"/>
    </location>
</feature>
<keyword evidence="2 6" id="KW-0413">Isomerase</keyword>
<dbReference type="GO" id="GO:0000455">
    <property type="term" value="P:enzyme-directed rRNA pseudouridine synthesis"/>
    <property type="evidence" value="ECO:0007669"/>
    <property type="project" value="UniProtKB-ARBA"/>
</dbReference>
<dbReference type="Gene3D" id="3.30.70.580">
    <property type="entry name" value="Pseudouridine synthase I, catalytic domain, N-terminal subdomain"/>
    <property type="match status" value="1"/>
</dbReference>
<dbReference type="PROSITE" id="PS50889">
    <property type="entry name" value="S4"/>
    <property type="match status" value="1"/>
</dbReference>
<dbReference type="InterPro" id="IPR006145">
    <property type="entry name" value="PsdUridine_synth_RsuA/RluA"/>
</dbReference>
<dbReference type="AlphaFoldDB" id="A0A495P703"/>
<dbReference type="FunFam" id="3.30.70.1560:FF:000002">
    <property type="entry name" value="Pseudouridine synthase"/>
    <property type="match status" value="1"/>
</dbReference>
<dbReference type="GO" id="GO:0003723">
    <property type="term" value="F:RNA binding"/>
    <property type="evidence" value="ECO:0007669"/>
    <property type="project" value="UniProtKB-KW"/>
</dbReference>
<dbReference type="InterPro" id="IPR018496">
    <property type="entry name" value="PsdUridine_synth_RsuA/RluB_CS"/>
</dbReference>
<dbReference type="PROSITE" id="PS01149">
    <property type="entry name" value="PSI_RSU"/>
    <property type="match status" value="1"/>
</dbReference>
<accession>A0A495P703</accession>
<feature type="compositionally biased region" description="Basic and acidic residues" evidence="7">
    <location>
        <begin position="240"/>
        <end position="268"/>
    </location>
</feature>
<comment type="caution">
    <text evidence="9">The sequence shown here is derived from an EMBL/GenBank/DDBJ whole genome shotgun (WGS) entry which is preliminary data.</text>
</comment>
<dbReference type="RefSeq" id="WP_121346481.1">
    <property type="nucleotide sequence ID" value="NZ_RBLG01000004.1"/>
</dbReference>
<dbReference type="InterPro" id="IPR042092">
    <property type="entry name" value="PsdUridine_s_RsuA/RluB/E/F_cat"/>
</dbReference>
<dbReference type="OrthoDB" id="9807213at2"/>
<dbReference type="Gene3D" id="3.30.70.1560">
    <property type="entry name" value="Alpha-L RNA-binding motif"/>
    <property type="match status" value="1"/>
</dbReference>
<evidence type="ECO:0000256" key="2">
    <source>
        <dbReference type="ARBA" id="ARBA00023235"/>
    </source>
</evidence>
<feature type="region of interest" description="Disordered" evidence="7">
    <location>
        <begin position="238"/>
        <end position="283"/>
    </location>
</feature>
<dbReference type="EMBL" id="RBLG01000004">
    <property type="protein sequence ID" value="RKS45002.1"/>
    <property type="molecule type" value="Genomic_DNA"/>
</dbReference>
<evidence type="ECO:0000259" key="8">
    <source>
        <dbReference type="SMART" id="SM00363"/>
    </source>
</evidence>
<comment type="catalytic activity">
    <reaction evidence="4">
        <text>uridine(2604) in 23S rRNA = pseudouridine(2604) in 23S rRNA</text>
        <dbReference type="Rhea" id="RHEA:38875"/>
        <dbReference type="Rhea" id="RHEA-COMP:10093"/>
        <dbReference type="Rhea" id="RHEA-COMP:10094"/>
        <dbReference type="ChEBI" id="CHEBI:65314"/>
        <dbReference type="ChEBI" id="CHEBI:65315"/>
        <dbReference type="EC" id="5.4.99.21"/>
    </reaction>
</comment>
<comment type="catalytic activity">
    <reaction evidence="3">
        <text>uridine(35) in tRNA(Tyr) = pseudouridine(35) in tRNA(Tyr)</text>
        <dbReference type="Rhea" id="RHEA:60556"/>
        <dbReference type="Rhea" id="RHEA-COMP:15607"/>
        <dbReference type="Rhea" id="RHEA-COMP:15608"/>
        <dbReference type="ChEBI" id="CHEBI:65314"/>
        <dbReference type="ChEBI" id="CHEBI:65315"/>
    </reaction>
</comment>
<dbReference type="InterPro" id="IPR000748">
    <property type="entry name" value="PsdUridine_synth_RsuA/RluB/E/F"/>
</dbReference>
<evidence type="ECO:0000313" key="10">
    <source>
        <dbReference type="Proteomes" id="UP000276282"/>
    </source>
</evidence>
<dbReference type="NCBIfam" id="TIGR00093">
    <property type="entry name" value="pseudouridine synthase"/>
    <property type="match status" value="1"/>
</dbReference>
<dbReference type="InterPro" id="IPR020103">
    <property type="entry name" value="PsdUridine_synth_cat_dom_sf"/>
</dbReference>
<dbReference type="SUPFAM" id="SSF55174">
    <property type="entry name" value="Alpha-L RNA-binding motif"/>
    <property type="match status" value="1"/>
</dbReference>
<evidence type="ECO:0000256" key="3">
    <source>
        <dbReference type="ARBA" id="ARBA00036390"/>
    </source>
</evidence>
<dbReference type="CDD" id="cd02554">
    <property type="entry name" value="PseudoU_synth_RluF"/>
    <property type="match status" value="1"/>
</dbReference>
<sequence>MQLTRINKYLSEAGYCSRREADKLIDQGRVTVNGEVPEMGTKVAPGDIVRVNGKTVANLNEKPVYIAFNKPVGIVCTTDSGVEKDNIIDYINYPKRIFPIGRLDKASEGLIFLTNDGDIVNKILRASNNHEKEYVVTVNKPISSTFIDRMGMGISILDTVTKKCEVERLGNYDFRIVLTQGLNRQIRRMCEALDYEVTSLKRVRIMNVLLDIPVGEWRDITEEELSTINEMVTNSIKTYKAPEPKKRNPKYDEEKAEKFNSKDSKPKETPTFSGKSKSRRNKS</sequence>
<dbReference type="InterPro" id="IPR036986">
    <property type="entry name" value="S4_RNA-bd_sf"/>
</dbReference>
<dbReference type="SUPFAM" id="SSF55120">
    <property type="entry name" value="Pseudouridine synthase"/>
    <property type="match status" value="1"/>
</dbReference>
<dbReference type="PANTHER" id="PTHR47683:SF2">
    <property type="entry name" value="RNA-BINDING S4 DOMAIN-CONTAINING PROTEIN"/>
    <property type="match status" value="1"/>
</dbReference>
<dbReference type="InterPro" id="IPR002942">
    <property type="entry name" value="S4_RNA-bd"/>
</dbReference>
<gene>
    <name evidence="9" type="ORF">BC962_2674</name>
</gene>
<keyword evidence="5" id="KW-0694">RNA-binding</keyword>
<dbReference type="Proteomes" id="UP000276282">
    <property type="component" value="Unassembled WGS sequence"/>
</dbReference>
<reference evidence="9 10" key="1">
    <citation type="submission" date="2018-10" db="EMBL/GenBank/DDBJ databases">
        <title>Genomic Encyclopedia of Archaeal and Bacterial Type Strains, Phase II (KMG-II): from individual species to whole genera.</title>
        <authorList>
            <person name="Goeker M."/>
        </authorList>
    </citation>
    <scope>NUCLEOTIDE SEQUENCE [LARGE SCALE GENOMIC DNA]</scope>
    <source>
        <strain evidence="9 10">DSM 19839</strain>
    </source>
</reference>
<dbReference type="InterPro" id="IPR020094">
    <property type="entry name" value="TruA/RsuA/RluB/E/F_N"/>
</dbReference>
<dbReference type="EC" id="5.4.99.-" evidence="6"/>
<dbReference type="CDD" id="cd00165">
    <property type="entry name" value="S4"/>
    <property type="match status" value="1"/>
</dbReference>
<evidence type="ECO:0000256" key="7">
    <source>
        <dbReference type="SAM" id="MobiDB-lite"/>
    </source>
</evidence>
<keyword evidence="10" id="KW-1185">Reference proteome</keyword>
<evidence type="ECO:0000256" key="6">
    <source>
        <dbReference type="RuleBase" id="RU003887"/>
    </source>
</evidence>
<protein>
    <recommendedName>
        <fullName evidence="6">Pseudouridine synthase</fullName>
        <ecNumber evidence="6">5.4.99.-</ecNumber>
    </recommendedName>
</protein>
<organism evidence="9 10">
    <name type="scientific">Gillisia mitskevichiae</name>
    <dbReference type="NCBI Taxonomy" id="270921"/>
    <lineage>
        <taxon>Bacteria</taxon>
        <taxon>Pseudomonadati</taxon>
        <taxon>Bacteroidota</taxon>
        <taxon>Flavobacteriia</taxon>
        <taxon>Flavobacteriales</taxon>
        <taxon>Flavobacteriaceae</taxon>
        <taxon>Gillisia</taxon>
    </lineage>
</organism>
<evidence type="ECO:0000256" key="1">
    <source>
        <dbReference type="ARBA" id="ARBA00008348"/>
    </source>
</evidence>
<evidence type="ECO:0000313" key="9">
    <source>
        <dbReference type="EMBL" id="RKS45002.1"/>
    </source>
</evidence>